<dbReference type="Proteomes" id="UP000441925">
    <property type="component" value="Unassembled WGS sequence"/>
</dbReference>
<dbReference type="AlphaFoldDB" id="A0A6N7VPN5"/>
<dbReference type="SUPFAM" id="SSF56519">
    <property type="entry name" value="Penicillin binding protein dimerisation domain"/>
    <property type="match status" value="1"/>
</dbReference>
<proteinExistence type="predicted"/>
<dbReference type="InterPro" id="IPR054120">
    <property type="entry name" value="PBPA_dimer"/>
</dbReference>
<reference evidence="4 5" key="1">
    <citation type="submission" date="2019-08" db="EMBL/GenBank/DDBJ databases">
        <title>In-depth cultivation of the pig gut microbiome towards novel bacterial diversity and tailored functional studies.</title>
        <authorList>
            <person name="Wylensek D."/>
            <person name="Hitch T.C.A."/>
            <person name="Clavel T."/>
        </authorList>
    </citation>
    <scope>NUCLEOTIDE SEQUENCE [LARGE SCALE GENOMIC DNA]</scope>
    <source>
        <strain evidence="4 5">WCA-380-WT-2B</strain>
    </source>
</reference>
<feature type="domain" description="Penicillin-binding protein transpeptidase" evidence="2">
    <location>
        <begin position="197"/>
        <end position="497"/>
    </location>
</feature>
<evidence type="ECO:0000313" key="4">
    <source>
        <dbReference type="EMBL" id="MSS76842.1"/>
    </source>
</evidence>
<organism evidence="4 5">
    <name type="scientific">Anaerococcus porci</name>
    <dbReference type="NCBI Taxonomy" id="2652269"/>
    <lineage>
        <taxon>Bacteria</taxon>
        <taxon>Bacillati</taxon>
        <taxon>Bacillota</taxon>
        <taxon>Tissierellia</taxon>
        <taxon>Tissierellales</taxon>
        <taxon>Peptoniphilaceae</taxon>
        <taxon>Anaerococcus</taxon>
    </lineage>
</organism>
<dbReference type="GO" id="GO:0008658">
    <property type="term" value="F:penicillin binding"/>
    <property type="evidence" value="ECO:0007669"/>
    <property type="project" value="InterPro"/>
</dbReference>
<feature type="transmembrane region" description="Helical" evidence="1">
    <location>
        <begin position="49"/>
        <end position="69"/>
    </location>
</feature>
<dbReference type="InterPro" id="IPR050515">
    <property type="entry name" value="Beta-lactam/transpept"/>
</dbReference>
<dbReference type="GO" id="GO:0071555">
    <property type="term" value="P:cell wall organization"/>
    <property type="evidence" value="ECO:0007669"/>
    <property type="project" value="TreeGrafter"/>
</dbReference>
<sequence>MMKKKNKNKKSKDREKSLFKKILEMEKSQRLKEDSENHFLEKSTMNKRLIYVMILFIFLFLTIVLYLVYFQLFRSQTVADNSHNKRLWINENVIKRGNIYDRNGELLVYSERDEKGNSQRIYTNPFVNSTFTGYNSVKYGKSGLEKTYNKELLNISDQATSKIRDMVEQSGIGNNLNLTIDQRIQEISYEVLGNNIGSIVVMDPRNGEVLALVSKPSYNPNTIEGDWENLVQSNNAPLLNRTSQGIYRPGSTMKIVTADAILDSQIDTSFNDTGKVTIQGYDIKNYGGYSYGSINLRSAFLNSVNTYFASKTDELGKNFYKEVTERYMFNRDYKFDLEKINSKIPYEELNQVDLAMTGFGYGKTQVTPLHMAMIASAIANNGKMMQPRLVNNVVDKDGKEIKKSESEVLSQATSEENANTIRDYMVDVVNRGTGTGAYIQSVQIAGKTGTADRDDGATDAWFVGFAPAYDPKIAFAVVLENTSSTGGEIAAPLAGQLVNSIVNNVNLD</sequence>
<keyword evidence="5" id="KW-1185">Reference proteome</keyword>
<protein>
    <submittedName>
        <fullName evidence="4">Penicillin-binding protein 2</fullName>
    </submittedName>
</protein>
<dbReference type="Pfam" id="PF00905">
    <property type="entry name" value="Transpeptidase"/>
    <property type="match status" value="1"/>
</dbReference>
<dbReference type="InterPro" id="IPR036138">
    <property type="entry name" value="PBP_dimer_sf"/>
</dbReference>
<dbReference type="Pfam" id="PF21922">
    <property type="entry name" value="PBP_dimer_2"/>
    <property type="match status" value="1"/>
</dbReference>
<evidence type="ECO:0000259" key="2">
    <source>
        <dbReference type="Pfam" id="PF00905"/>
    </source>
</evidence>
<evidence type="ECO:0000259" key="3">
    <source>
        <dbReference type="Pfam" id="PF21922"/>
    </source>
</evidence>
<dbReference type="GO" id="GO:0046677">
    <property type="term" value="P:response to antibiotic"/>
    <property type="evidence" value="ECO:0007669"/>
    <property type="project" value="UniProtKB-KW"/>
</dbReference>
<dbReference type="GO" id="GO:0005886">
    <property type="term" value="C:plasma membrane"/>
    <property type="evidence" value="ECO:0007669"/>
    <property type="project" value="TreeGrafter"/>
</dbReference>
<dbReference type="GO" id="GO:0008800">
    <property type="term" value="F:beta-lactamase activity"/>
    <property type="evidence" value="ECO:0007669"/>
    <property type="project" value="UniProtKB-EC"/>
</dbReference>
<keyword evidence="1" id="KW-0472">Membrane</keyword>
<comment type="caution">
    <text evidence="4">The sequence shown here is derived from an EMBL/GenBank/DDBJ whole genome shotgun (WGS) entry which is preliminary data.</text>
</comment>
<keyword evidence="1" id="KW-0812">Transmembrane</keyword>
<dbReference type="InterPro" id="IPR012338">
    <property type="entry name" value="Beta-lactam/transpept-like"/>
</dbReference>
<dbReference type="Gene3D" id="3.40.710.10">
    <property type="entry name" value="DD-peptidase/beta-lactamase superfamily"/>
    <property type="match status" value="1"/>
</dbReference>
<accession>A0A6N7VPN5</accession>
<feature type="domain" description="Penicillin binding protein A dimerisation" evidence="3">
    <location>
        <begin position="96"/>
        <end position="167"/>
    </location>
</feature>
<name>A0A6N7VPN5_9FIRM</name>
<dbReference type="EMBL" id="VULQ01000001">
    <property type="protein sequence ID" value="MSS76842.1"/>
    <property type="molecule type" value="Genomic_DNA"/>
</dbReference>
<dbReference type="Gene3D" id="3.90.1310.10">
    <property type="entry name" value="Penicillin-binding protein 2a (Domain 2)"/>
    <property type="match status" value="1"/>
</dbReference>
<evidence type="ECO:0000313" key="5">
    <source>
        <dbReference type="Proteomes" id="UP000441925"/>
    </source>
</evidence>
<keyword evidence="1" id="KW-1133">Transmembrane helix</keyword>
<dbReference type="PANTHER" id="PTHR30627:SF24">
    <property type="entry name" value="PENICILLIN-BINDING PROTEIN 4B"/>
    <property type="match status" value="1"/>
</dbReference>
<dbReference type="SUPFAM" id="SSF56601">
    <property type="entry name" value="beta-lactamase/transpeptidase-like"/>
    <property type="match status" value="1"/>
</dbReference>
<gene>
    <name evidence="4" type="ORF">FYJ26_00060</name>
</gene>
<dbReference type="PANTHER" id="PTHR30627">
    <property type="entry name" value="PEPTIDOGLYCAN D,D-TRANSPEPTIDASE"/>
    <property type="match status" value="1"/>
</dbReference>
<evidence type="ECO:0000256" key="1">
    <source>
        <dbReference type="SAM" id="Phobius"/>
    </source>
</evidence>
<dbReference type="InterPro" id="IPR001460">
    <property type="entry name" value="PCN-bd_Tpept"/>
</dbReference>